<accession>A0ABW0AAQ5</accession>
<evidence type="ECO:0000313" key="1">
    <source>
        <dbReference type="EMBL" id="MFC5148754.1"/>
    </source>
</evidence>
<keyword evidence="2" id="KW-1185">Reference proteome</keyword>
<evidence type="ECO:0000313" key="2">
    <source>
        <dbReference type="Proteomes" id="UP001596222"/>
    </source>
</evidence>
<dbReference type="EMBL" id="JBHSKJ010000021">
    <property type="protein sequence ID" value="MFC5148754.1"/>
    <property type="molecule type" value="Genomic_DNA"/>
</dbReference>
<protein>
    <submittedName>
        <fullName evidence="1">Uncharacterized protein</fullName>
    </submittedName>
</protein>
<gene>
    <name evidence="1" type="ORF">ACFPP6_29215</name>
</gene>
<sequence length="238" mass="26571">MTEPIDRLLEHARIQRPPYSRTREAEERLTARIAARTWQGALRVDDALQPDSVRPAAERSAVRRSLPRRIFREHLRALCETTATHDLHRLRDFLVSRIPEPDGALVLGCVLHLAGREYGARFWWQFAAGAGELSAALCLYLHHMALGETDEADLWHEQADLGNGLPCAPGQDSLRDLRAVLRYTMVQRGYVTHAPSPAVTAVIAYIPEALDDADDADVELPLPGPDFAERIEELTAST</sequence>
<comment type="caution">
    <text evidence="1">The sequence shown here is derived from an EMBL/GenBank/DDBJ whole genome shotgun (WGS) entry which is preliminary data.</text>
</comment>
<dbReference type="Proteomes" id="UP001596222">
    <property type="component" value="Unassembled WGS sequence"/>
</dbReference>
<name>A0ABW0AAQ5_9ACTN</name>
<dbReference type="RefSeq" id="WP_382048603.1">
    <property type="nucleotide sequence ID" value="NZ_JBHSKJ010000021.1"/>
</dbReference>
<proteinExistence type="predicted"/>
<reference evidence="2" key="1">
    <citation type="journal article" date="2019" name="Int. J. Syst. Evol. Microbiol.">
        <title>The Global Catalogue of Microorganisms (GCM) 10K type strain sequencing project: providing services to taxonomists for standard genome sequencing and annotation.</title>
        <authorList>
            <consortium name="The Broad Institute Genomics Platform"/>
            <consortium name="The Broad Institute Genome Sequencing Center for Infectious Disease"/>
            <person name="Wu L."/>
            <person name="Ma J."/>
        </authorList>
    </citation>
    <scope>NUCLEOTIDE SEQUENCE [LARGE SCALE GENOMIC DNA]</scope>
    <source>
        <strain evidence="2">CGMCC 4.1641</strain>
    </source>
</reference>
<organism evidence="1 2">
    <name type="scientific">Streptomyces aureoversilis</name>
    <dbReference type="NCBI Taxonomy" id="67277"/>
    <lineage>
        <taxon>Bacteria</taxon>
        <taxon>Bacillati</taxon>
        <taxon>Actinomycetota</taxon>
        <taxon>Actinomycetes</taxon>
        <taxon>Kitasatosporales</taxon>
        <taxon>Streptomycetaceae</taxon>
        <taxon>Streptomyces</taxon>
    </lineage>
</organism>